<proteinExistence type="predicted"/>
<organism evidence="1 2">
    <name type="scientific">Streblomastix strix</name>
    <dbReference type="NCBI Taxonomy" id="222440"/>
    <lineage>
        <taxon>Eukaryota</taxon>
        <taxon>Metamonada</taxon>
        <taxon>Preaxostyla</taxon>
        <taxon>Oxymonadida</taxon>
        <taxon>Streblomastigidae</taxon>
        <taxon>Streblomastix</taxon>
    </lineage>
</organism>
<name>A0A5J4V5W6_9EUKA</name>
<evidence type="ECO:0000313" key="2">
    <source>
        <dbReference type="Proteomes" id="UP000324800"/>
    </source>
</evidence>
<sequence>MTTEIFKISTEEETLVGEEVVFEMLEVIMLAVTDQMFNLAAIVVIAEFEEEDMDQVVDLNIATVVENMAFAMHSDIDLTMEGNTILVIILNSSKDFAAISINILTLKTKKEK</sequence>
<evidence type="ECO:0000313" key="1">
    <source>
        <dbReference type="EMBL" id="KAA6378118.1"/>
    </source>
</evidence>
<accession>A0A5J4V5W6</accession>
<dbReference type="AlphaFoldDB" id="A0A5J4V5W6"/>
<dbReference type="Proteomes" id="UP000324800">
    <property type="component" value="Unassembled WGS sequence"/>
</dbReference>
<comment type="caution">
    <text evidence="1">The sequence shown here is derived from an EMBL/GenBank/DDBJ whole genome shotgun (WGS) entry which is preliminary data.</text>
</comment>
<dbReference type="EMBL" id="SNRW01009363">
    <property type="protein sequence ID" value="KAA6378118.1"/>
    <property type="molecule type" value="Genomic_DNA"/>
</dbReference>
<gene>
    <name evidence="1" type="ORF">EZS28_026354</name>
</gene>
<reference evidence="1 2" key="1">
    <citation type="submission" date="2019-03" db="EMBL/GenBank/DDBJ databases">
        <title>Single cell metagenomics reveals metabolic interactions within the superorganism composed of flagellate Streblomastix strix and complex community of Bacteroidetes bacteria on its surface.</title>
        <authorList>
            <person name="Treitli S.C."/>
            <person name="Kolisko M."/>
            <person name="Husnik F."/>
            <person name="Keeling P."/>
            <person name="Hampl V."/>
        </authorList>
    </citation>
    <scope>NUCLEOTIDE SEQUENCE [LARGE SCALE GENOMIC DNA]</scope>
    <source>
        <strain evidence="1">ST1C</strain>
    </source>
</reference>
<protein>
    <submittedName>
        <fullName evidence="1">Uncharacterized protein</fullName>
    </submittedName>
</protein>